<dbReference type="AlphaFoldDB" id="A0AAD9D998"/>
<keyword evidence="4" id="KW-0863">Zinc-finger</keyword>
<dbReference type="PANTHER" id="PTHR31576">
    <property type="entry name" value="TATA BOX-BINDING PROTEIN-ASSOCIATED FACTOR RNA POLYMERASE I SUBUNIT B"/>
    <property type="match status" value="1"/>
</dbReference>
<evidence type="ECO:0000313" key="11">
    <source>
        <dbReference type="EMBL" id="KAK1737519.1"/>
    </source>
</evidence>
<comment type="similarity">
    <text evidence="2">Belongs to the RRN7/TAF1B family.</text>
</comment>
<keyword evidence="7" id="KW-0238">DNA-binding</keyword>
<name>A0AAD9D998_9STRA</name>
<keyword evidence="8" id="KW-0804">Transcription</keyword>
<proteinExistence type="inferred from homology"/>
<evidence type="ECO:0000256" key="6">
    <source>
        <dbReference type="ARBA" id="ARBA00023015"/>
    </source>
</evidence>
<keyword evidence="5" id="KW-0862">Zinc</keyword>
<organism evidence="11 12">
    <name type="scientific">Skeletonema marinoi</name>
    <dbReference type="NCBI Taxonomy" id="267567"/>
    <lineage>
        <taxon>Eukaryota</taxon>
        <taxon>Sar</taxon>
        <taxon>Stramenopiles</taxon>
        <taxon>Ochrophyta</taxon>
        <taxon>Bacillariophyta</taxon>
        <taxon>Coscinodiscophyceae</taxon>
        <taxon>Thalassiosirophycidae</taxon>
        <taxon>Thalassiosirales</taxon>
        <taxon>Skeletonemataceae</taxon>
        <taxon>Skeletonema</taxon>
        <taxon>Skeletonema marinoi-dohrnii complex</taxon>
    </lineage>
</organism>
<evidence type="ECO:0000256" key="7">
    <source>
        <dbReference type="ARBA" id="ARBA00023125"/>
    </source>
</evidence>
<dbReference type="GO" id="GO:0008270">
    <property type="term" value="F:zinc ion binding"/>
    <property type="evidence" value="ECO:0007669"/>
    <property type="project" value="UniProtKB-KW"/>
</dbReference>
<evidence type="ECO:0000256" key="2">
    <source>
        <dbReference type="ARBA" id="ARBA00006899"/>
    </source>
</evidence>
<dbReference type="GO" id="GO:0001164">
    <property type="term" value="F:RNA polymerase I core promoter sequence-specific DNA binding"/>
    <property type="evidence" value="ECO:0007669"/>
    <property type="project" value="InterPro"/>
</dbReference>
<evidence type="ECO:0000313" key="12">
    <source>
        <dbReference type="Proteomes" id="UP001224775"/>
    </source>
</evidence>
<evidence type="ECO:0000256" key="9">
    <source>
        <dbReference type="ARBA" id="ARBA00023242"/>
    </source>
</evidence>
<evidence type="ECO:0000256" key="1">
    <source>
        <dbReference type="ARBA" id="ARBA00004604"/>
    </source>
</evidence>
<evidence type="ECO:0000256" key="10">
    <source>
        <dbReference type="SAM" id="MobiDB-lite"/>
    </source>
</evidence>
<dbReference type="GO" id="GO:0042790">
    <property type="term" value="P:nucleolar large rRNA transcription by RNA polymerase I"/>
    <property type="evidence" value="ECO:0007669"/>
    <property type="project" value="TreeGrafter"/>
</dbReference>
<dbReference type="EMBL" id="JATAAI010000025">
    <property type="protein sequence ID" value="KAK1737519.1"/>
    <property type="molecule type" value="Genomic_DNA"/>
</dbReference>
<evidence type="ECO:0000256" key="4">
    <source>
        <dbReference type="ARBA" id="ARBA00022771"/>
    </source>
</evidence>
<evidence type="ECO:0000256" key="3">
    <source>
        <dbReference type="ARBA" id="ARBA00022723"/>
    </source>
</evidence>
<dbReference type="InterPro" id="IPR033599">
    <property type="entry name" value="TAF1B/Rrn7"/>
</dbReference>
<gene>
    <name evidence="11" type="ORF">QTG54_011805</name>
</gene>
<keyword evidence="9" id="KW-0539">Nucleus</keyword>
<keyword evidence="6" id="KW-0805">Transcription regulation</keyword>
<feature type="region of interest" description="Disordered" evidence="10">
    <location>
        <begin position="207"/>
        <end position="235"/>
    </location>
</feature>
<comment type="subcellular location">
    <subcellularLocation>
        <location evidence="1">Nucleus</location>
        <location evidence="1">Nucleolus</location>
    </subcellularLocation>
</comment>
<comment type="caution">
    <text evidence="11">The sequence shown here is derived from an EMBL/GenBank/DDBJ whole genome shotgun (WGS) entry which is preliminary data.</text>
</comment>
<keyword evidence="12" id="KW-1185">Reference proteome</keyword>
<dbReference type="GO" id="GO:0070860">
    <property type="term" value="C:RNA polymerase I core factor complex"/>
    <property type="evidence" value="ECO:0007669"/>
    <property type="project" value="InterPro"/>
</dbReference>
<reference evidence="11" key="1">
    <citation type="submission" date="2023-06" db="EMBL/GenBank/DDBJ databases">
        <title>Survivors Of The Sea: Transcriptome response of Skeletonema marinoi to long-term dormancy.</title>
        <authorList>
            <person name="Pinder M.I.M."/>
            <person name="Kourtchenko O."/>
            <person name="Robertson E.K."/>
            <person name="Larsson T."/>
            <person name="Maumus F."/>
            <person name="Osuna-Cruz C.M."/>
            <person name="Vancaester E."/>
            <person name="Stenow R."/>
            <person name="Vandepoele K."/>
            <person name="Ploug H."/>
            <person name="Bruchert V."/>
            <person name="Godhe A."/>
            <person name="Topel M."/>
        </authorList>
    </citation>
    <scope>NUCLEOTIDE SEQUENCE</scope>
    <source>
        <strain evidence="11">R05AC</strain>
    </source>
</reference>
<dbReference type="PANTHER" id="PTHR31576:SF2">
    <property type="entry name" value="TATA BOX-BINDING PROTEIN-ASSOCIATED FACTOR RNA POLYMERASE I SUBUNIT B"/>
    <property type="match status" value="1"/>
</dbReference>
<evidence type="ECO:0000256" key="8">
    <source>
        <dbReference type="ARBA" id="ARBA00023163"/>
    </source>
</evidence>
<keyword evidence="3" id="KW-0479">Metal-binding</keyword>
<accession>A0AAD9D998</accession>
<evidence type="ECO:0000256" key="5">
    <source>
        <dbReference type="ARBA" id="ARBA00022833"/>
    </source>
</evidence>
<sequence length="512" mass="57697">MSFWLDDIAGDDAPHSQNICPNCTGTTFYDDPITNIPTCASCFTQSQTATQEEFGEDDAYALAGGGMHHRSTSSLRSVTDEEDCCDAFEWLLNDAVKCVAKLIPLDDDNEEQPLELESLQQTVQEIWTRYKHKWREAANVFSKKYPECRFVFRDFFLHNTRKAHVMRHLSISVGKRVEEEMIQEMQLKYHDMDDDAFYRASMAPPETTTTTAVSASEKHSETNSRSTTTKRPKKKMRRTILTVGDLTNHAFPPAWKRMVRYPNGIYEQHPYQAVVRISPSLDLLLSILQLALTHFKLGIAPYHLTSFVANGLLPHALNGYALLTPNMQVRVEMVKGFFVRSFVPPADVIQDLSDLLATAIEWYGSDELAGGLRLKINPEECLFNAKLLADRMVQEVGFDKQVLTNALALMGDSSSLNAVGNHFPKHLNFADKLYTPLHVAALIAVACKFCPDWESWNIINMFSHSKNSSNSDANVPWSESQFQSLKNGPQIDHYLDFLGNTAFSANDAPLII</sequence>
<protein>
    <submittedName>
        <fullName evidence="11">Uncharacterized protein</fullName>
    </submittedName>
</protein>
<dbReference type="Proteomes" id="UP001224775">
    <property type="component" value="Unassembled WGS sequence"/>
</dbReference>